<proteinExistence type="predicted"/>
<reference evidence="1" key="1">
    <citation type="journal article" date="2020" name="Stud. Mycol.">
        <title>101 Dothideomycetes genomes: a test case for predicting lifestyles and emergence of pathogens.</title>
        <authorList>
            <person name="Haridas S."/>
            <person name="Albert R."/>
            <person name="Binder M."/>
            <person name="Bloem J."/>
            <person name="Labutti K."/>
            <person name="Salamov A."/>
            <person name="Andreopoulos B."/>
            <person name="Baker S."/>
            <person name="Barry K."/>
            <person name="Bills G."/>
            <person name="Bluhm B."/>
            <person name="Cannon C."/>
            <person name="Castanera R."/>
            <person name="Culley D."/>
            <person name="Daum C."/>
            <person name="Ezra D."/>
            <person name="Gonzalez J."/>
            <person name="Henrissat B."/>
            <person name="Kuo A."/>
            <person name="Liang C."/>
            <person name="Lipzen A."/>
            <person name="Lutzoni F."/>
            <person name="Magnuson J."/>
            <person name="Mondo S."/>
            <person name="Nolan M."/>
            <person name="Ohm R."/>
            <person name="Pangilinan J."/>
            <person name="Park H.-J."/>
            <person name="Ramirez L."/>
            <person name="Alfaro M."/>
            <person name="Sun H."/>
            <person name="Tritt A."/>
            <person name="Yoshinaga Y."/>
            <person name="Zwiers L.-H."/>
            <person name="Turgeon B."/>
            <person name="Goodwin S."/>
            <person name="Spatafora J."/>
            <person name="Crous P."/>
            <person name="Grigoriev I."/>
        </authorList>
    </citation>
    <scope>NUCLEOTIDE SEQUENCE</scope>
    <source>
        <strain evidence="1">ATCC 200398</strain>
    </source>
</reference>
<dbReference type="Proteomes" id="UP000799755">
    <property type="component" value="Unassembled WGS sequence"/>
</dbReference>
<name>A0ACB6Q7G7_9PLEO</name>
<organism evidence="1 2">
    <name type="scientific">Lindgomyces ingoldianus</name>
    <dbReference type="NCBI Taxonomy" id="673940"/>
    <lineage>
        <taxon>Eukaryota</taxon>
        <taxon>Fungi</taxon>
        <taxon>Dikarya</taxon>
        <taxon>Ascomycota</taxon>
        <taxon>Pezizomycotina</taxon>
        <taxon>Dothideomycetes</taxon>
        <taxon>Pleosporomycetidae</taxon>
        <taxon>Pleosporales</taxon>
        <taxon>Lindgomycetaceae</taxon>
        <taxon>Lindgomyces</taxon>
    </lineage>
</organism>
<comment type="caution">
    <text evidence="1">The sequence shown here is derived from an EMBL/GenBank/DDBJ whole genome shotgun (WGS) entry which is preliminary data.</text>
</comment>
<dbReference type="EMBL" id="MU003563">
    <property type="protein sequence ID" value="KAF2462767.1"/>
    <property type="molecule type" value="Genomic_DNA"/>
</dbReference>
<protein>
    <submittedName>
        <fullName evidence="1">Uncharacterized protein</fullName>
    </submittedName>
</protein>
<evidence type="ECO:0000313" key="2">
    <source>
        <dbReference type="Proteomes" id="UP000799755"/>
    </source>
</evidence>
<keyword evidence="2" id="KW-1185">Reference proteome</keyword>
<accession>A0ACB6Q7G7</accession>
<evidence type="ECO:0000313" key="1">
    <source>
        <dbReference type="EMBL" id="KAF2462767.1"/>
    </source>
</evidence>
<sequence>MSSSPKDTARAVDSNSSLQKRRRSRSATDSDGRRRSPPAPSPKEADRRDEAPSEDAPPLPDEAPPEDDGWEPIWDANAQAYYFFNRFTQASQWDNPRVPEASANGYGAGTSTSSGFGAYGSSSSGAPGTSSPPKRRHGGYNPAIHGSYDPNADYAKEAEREEEEEEAAAAAAVAAAAAGLANPTQELSVSGHFNRFTGRFQGAAQNPERHNDENKSHRQLSAFFDVDAAANAHDGRSLKAERQNKKLSKQEVKAFREKRREKKEEKRRAWLRD</sequence>
<gene>
    <name evidence="1" type="ORF">BDR25DRAFT_308146</name>
</gene>